<evidence type="ECO:0000256" key="8">
    <source>
        <dbReference type="ARBA" id="ARBA00023136"/>
    </source>
</evidence>
<feature type="transmembrane region" description="Helical" evidence="10">
    <location>
        <begin position="106"/>
        <end position="124"/>
    </location>
</feature>
<reference evidence="11 12" key="1">
    <citation type="journal article" date="2007" name="Nature">
        <title>Evolution of genes and genomes on the Drosophila phylogeny.</title>
        <authorList>
            <consortium name="Drosophila 12 Genomes Consortium"/>
            <person name="Clark A.G."/>
            <person name="Eisen M.B."/>
            <person name="Smith D.R."/>
            <person name="Bergman C.M."/>
            <person name="Oliver B."/>
            <person name="Markow T.A."/>
            <person name="Kaufman T.C."/>
            <person name="Kellis M."/>
            <person name="Gelbart W."/>
            <person name="Iyer V.N."/>
            <person name="Pollard D.A."/>
            <person name="Sackton T.B."/>
            <person name="Larracuente A.M."/>
            <person name="Singh N.D."/>
            <person name="Abad J.P."/>
            <person name="Abt D.N."/>
            <person name="Adryan B."/>
            <person name="Aguade M."/>
            <person name="Akashi H."/>
            <person name="Anderson W.W."/>
            <person name="Aquadro C.F."/>
            <person name="Ardell D.H."/>
            <person name="Arguello R."/>
            <person name="Artieri C.G."/>
            <person name="Barbash D.A."/>
            <person name="Barker D."/>
            <person name="Barsanti P."/>
            <person name="Batterham P."/>
            <person name="Batzoglou S."/>
            <person name="Begun D."/>
            <person name="Bhutkar A."/>
            <person name="Blanco E."/>
            <person name="Bosak S.A."/>
            <person name="Bradley R.K."/>
            <person name="Brand A.D."/>
            <person name="Brent M.R."/>
            <person name="Brooks A.N."/>
            <person name="Brown R.H."/>
            <person name="Butlin R.K."/>
            <person name="Caggese C."/>
            <person name="Calvi B.R."/>
            <person name="Bernardo de Carvalho A."/>
            <person name="Caspi A."/>
            <person name="Castrezana S."/>
            <person name="Celniker S.E."/>
            <person name="Chang J.L."/>
            <person name="Chapple C."/>
            <person name="Chatterji S."/>
            <person name="Chinwalla A."/>
            <person name="Civetta A."/>
            <person name="Clifton S.W."/>
            <person name="Comeron J.M."/>
            <person name="Costello J.C."/>
            <person name="Coyne J.A."/>
            <person name="Daub J."/>
            <person name="David R.G."/>
            <person name="Delcher A.L."/>
            <person name="Delehaunty K."/>
            <person name="Do C.B."/>
            <person name="Ebling H."/>
            <person name="Edwards K."/>
            <person name="Eickbush T."/>
            <person name="Evans J.D."/>
            <person name="Filipski A."/>
            <person name="Findeiss S."/>
            <person name="Freyhult E."/>
            <person name="Fulton L."/>
            <person name="Fulton R."/>
            <person name="Garcia A.C."/>
            <person name="Gardiner A."/>
            <person name="Garfield D.A."/>
            <person name="Garvin B.E."/>
            <person name="Gibson G."/>
            <person name="Gilbert D."/>
            <person name="Gnerre S."/>
            <person name="Godfrey J."/>
            <person name="Good R."/>
            <person name="Gotea V."/>
            <person name="Gravely B."/>
            <person name="Greenberg A.J."/>
            <person name="Griffiths-Jones S."/>
            <person name="Gross S."/>
            <person name="Guigo R."/>
            <person name="Gustafson E.A."/>
            <person name="Haerty W."/>
            <person name="Hahn M.W."/>
            <person name="Halligan D.L."/>
            <person name="Halpern A.L."/>
            <person name="Halter G.M."/>
            <person name="Han M.V."/>
            <person name="Heger A."/>
            <person name="Hillier L."/>
            <person name="Hinrichs A.S."/>
            <person name="Holmes I."/>
            <person name="Hoskins R.A."/>
            <person name="Hubisz M.J."/>
            <person name="Hultmark D."/>
            <person name="Huntley M.A."/>
            <person name="Jaffe D.B."/>
            <person name="Jagadeeshan S."/>
            <person name="Jeck W.R."/>
            <person name="Johnson J."/>
            <person name="Jones C.D."/>
            <person name="Jordan W.C."/>
            <person name="Karpen G.H."/>
            <person name="Kataoka E."/>
            <person name="Keightley P.D."/>
            <person name="Kheradpour P."/>
            <person name="Kirkness E.F."/>
            <person name="Koerich L.B."/>
            <person name="Kristiansen K."/>
            <person name="Kudrna D."/>
            <person name="Kulathinal R.J."/>
            <person name="Kumar S."/>
            <person name="Kwok R."/>
            <person name="Lander E."/>
            <person name="Langley C.H."/>
            <person name="Lapoint R."/>
            <person name="Lazzaro B.P."/>
            <person name="Lee S.J."/>
            <person name="Levesque L."/>
            <person name="Li R."/>
            <person name="Lin C.F."/>
            <person name="Lin M.F."/>
            <person name="Lindblad-Toh K."/>
            <person name="Llopart A."/>
            <person name="Long M."/>
            <person name="Low L."/>
            <person name="Lozovsky E."/>
            <person name="Lu J."/>
            <person name="Luo M."/>
            <person name="Machado C.A."/>
            <person name="Makalowski W."/>
            <person name="Marzo M."/>
            <person name="Matsuda M."/>
            <person name="Matzkin L."/>
            <person name="McAllister B."/>
            <person name="McBride C.S."/>
            <person name="McKernan B."/>
            <person name="McKernan K."/>
            <person name="Mendez-Lago M."/>
            <person name="Minx P."/>
            <person name="Mollenhauer M.U."/>
            <person name="Montooth K."/>
            <person name="Mount S.M."/>
            <person name="Mu X."/>
            <person name="Myers E."/>
            <person name="Negre B."/>
            <person name="Newfeld S."/>
            <person name="Nielsen R."/>
            <person name="Noor M.A."/>
            <person name="O'Grady P."/>
            <person name="Pachter L."/>
            <person name="Papaceit M."/>
            <person name="Parisi M.J."/>
            <person name="Parisi M."/>
            <person name="Parts L."/>
            <person name="Pedersen J.S."/>
            <person name="Pesole G."/>
            <person name="Phillippy A.M."/>
            <person name="Ponting C.P."/>
            <person name="Pop M."/>
            <person name="Porcelli D."/>
            <person name="Powell J.R."/>
            <person name="Prohaska S."/>
            <person name="Pruitt K."/>
            <person name="Puig M."/>
            <person name="Quesneville H."/>
            <person name="Ram K.R."/>
            <person name="Rand D."/>
            <person name="Rasmussen M.D."/>
            <person name="Reed L.K."/>
            <person name="Reenan R."/>
            <person name="Reily A."/>
            <person name="Remington K.A."/>
            <person name="Rieger T.T."/>
            <person name="Ritchie M.G."/>
            <person name="Robin C."/>
            <person name="Rogers Y.H."/>
            <person name="Rohde C."/>
            <person name="Rozas J."/>
            <person name="Rubenfield M.J."/>
            <person name="Ruiz A."/>
            <person name="Russo S."/>
            <person name="Salzberg S.L."/>
            <person name="Sanchez-Gracia A."/>
            <person name="Saranga D.J."/>
            <person name="Sato H."/>
            <person name="Schaeffer S.W."/>
            <person name="Schatz M.C."/>
            <person name="Schlenke T."/>
            <person name="Schwartz R."/>
            <person name="Segarra C."/>
            <person name="Singh R.S."/>
            <person name="Sirot L."/>
            <person name="Sirota M."/>
            <person name="Sisneros N.B."/>
            <person name="Smith C.D."/>
            <person name="Smith T.F."/>
            <person name="Spieth J."/>
            <person name="Stage D.E."/>
            <person name="Stark A."/>
            <person name="Stephan W."/>
            <person name="Strausberg R.L."/>
            <person name="Strempel S."/>
            <person name="Sturgill D."/>
            <person name="Sutton G."/>
            <person name="Sutton G.G."/>
            <person name="Tao W."/>
            <person name="Teichmann S."/>
            <person name="Tobari Y.N."/>
            <person name="Tomimura Y."/>
            <person name="Tsolas J.M."/>
            <person name="Valente V.L."/>
            <person name="Venter E."/>
            <person name="Venter J.C."/>
            <person name="Vicario S."/>
            <person name="Vieira F.G."/>
            <person name="Vilella A.J."/>
            <person name="Villasante A."/>
            <person name="Walenz B."/>
            <person name="Wang J."/>
            <person name="Wasserman M."/>
            <person name="Watts T."/>
            <person name="Wilson D."/>
            <person name="Wilson R.K."/>
            <person name="Wing R.A."/>
            <person name="Wolfner M.F."/>
            <person name="Wong A."/>
            <person name="Wong G.K."/>
            <person name="Wu C.I."/>
            <person name="Wu G."/>
            <person name="Yamamoto D."/>
            <person name="Yang H.P."/>
            <person name="Yang S.P."/>
            <person name="Yorke J.A."/>
            <person name="Yoshida K."/>
            <person name="Zdobnov E."/>
            <person name="Zhang P."/>
            <person name="Zhang Y."/>
            <person name="Zimin A.V."/>
            <person name="Baldwin J."/>
            <person name="Abdouelleil A."/>
            <person name="Abdulkadir J."/>
            <person name="Abebe A."/>
            <person name="Abera B."/>
            <person name="Abreu J."/>
            <person name="Acer S.C."/>
            <person name="Aftuck L."/>
            <person name="Alexander A."/>
            <person name="An P."/>
            <person name="Anderson E."/>
            <person name="Anderson S."/>
            <person name="Arachi H."/>
            <person name="Azer M."/>
            <person name="Bachantsang P."/>
            <person name="Barry A."/>
            <person name="Bayul T."/>
            <person name="Berlin A."/>
            <person name="Bessette D."/>
            <person name="Bloom T."/>
            <person name="Blye J."/>
            <person name="Boguslavskiy L."/>
            <person name="Bonnet C."/>
            <person name="Boukhgalter B."/>
            <person name="Bourzgui I."/>
            <person name="Brown A."/>
            <person name="Cahill P."/>
            <person name="Channer S."/>
            <person name="Cheshatsang Y."/>
            <person name="Chuda L."/>
            <person name="Citroen M."/>
            <person name="Collymore A."/>
            <person name="Cooke P."/>
            <person name="Costello M."/>
            <person name="D'Aco K."/>
            <person name="Daza R."/>
            <person name="De Haan G."/>
            <person name="DeGray S."/>
            <person name="DeMaso C."/>
            <person name="Dhargay N."/>
            <person name="Dooley K."/>
            <person name="Dooley E."/>
            <person name="Doricent M."/>
            <person name="Dorje P."/>
            <person name="Dorjee K."/>
            <person name="Dupes A."/>
            <person name="Elong R."/>
            <person name="Falk J."/>
            <person name="Farina A."/>
            <person name="Faro S."/>
            <person name="Ferguson D."/>
            <person name="Fisher S."/>
            <person name="Foley C.D."/>
            <person name="Franke A."/>
            <person name="Friedrich D."/>
            <person name="Gadbois L."/>
            <person name="Gearin G."/>
            <person name="Gearin C.R."/>
            <person name="Giannoukos G."/>
            <person name="Goode T."/>
            <person name="Graham J."/>
            <person name="Grandbois E."/>
            <person name="Grewal S."/>
            <person name="Gyaltsen K."/>
            <person name="Hafez N."/>
            <person name="Hagos B."/>
            <person name="Hall J."/>
            <person name="Henson C."/>
            <person name="Hollinger A."/>
            <person name="Honan T."/>
            <person name="Huard M.D."/>
            <person name="Hughes L."/>
            <person name="Hurhula B."/>
            <person name="Husby M.E."/>
            <person name="Kamat A."/>
            <person name="Kanga B."/>
            <person name="Kashin S."/>
            <person name="Khazanovich D."/>
            <person name="Kisner P."/>
            <person name="Lance K."/>
            <person name="Lara M."/>
            <person name="Lee W."/>
            <person name="Lennon N."/>
            <person name="Letendre F."/>
            <person name="LeVine R."/>
            <person name="Lipovsky A."/>
            <person name="Liu X."/>
            <person name="Liu J."/>
            <person name="Liu S."/>
            <person name="Lokyitsang T."/>
            <person name="Lokyitsang Y."/>
            <person name="Lubonja R."/>
            <person name="Lui A."/>
            <person name="MacDonald P."/>
            <person name="Magnisalis V."/>
            <person name="Maru K."/>
            <person name="Matthews C."/>
            <person name="McCusker W."/>
            <person name="McDonough S."/>
            <person name="Mehta T."/>
            <person name="Meldrim J."/>
            <person name="Meneus L."/>
            <person name="Mihai O."/>
            <person name="Mihalev A."/>
            <person name="Mihova T."/>
            <person name="Mittelman R."/>
            <person name="Mlenga V."/>
            <person name="Montmayeur A."/>
            <person name="Mulrain L."/>
            <person name="Navidi A."/>
            <person name="Naylor J."/>
            <person name="Negash T."/>
            <person name="Nguyen T."/>
            <person name="Nguyen N."/>
            <person name="Nicol R."/>
            <person name="Norbu C."/>
            <person name="Norbu N."/>
            <person name="Novod N."/>
            <person name="O'Neill B."/>
            <person name="Osman S."/>
            <person name="Markiewicz E."/>
            <person name="Oyono O.L."/>
            <person name="Patti C."/>
            <person name="Phunkhang P."/>
            <person name="Pierre F."/>
            <person name="Priest M."/>
            <person name="Raghuraman S."/>
            <person name="Rege F."/>
            <person name="Reyes R."/>
            <person name="Rise C."/>
            <person name="Rogov P."/>
            <person name="Ross K."/>
            <person name="Ryan E."/>
            <person name="Settipalli S."/>
            <person name="Shea T."/>
            <person name="Sherpa N."/>
            <person name="Shi L."/>
            <person name="Shih D."/>
            <person name="Sparrow T."/>
            <person name="Spaulding J."/>
            <person name="Stalker J."/>
            <person name="Stange-Thomann N."/>
            <person name="Stavropoulos S."/>
            <person name="Stone C."/>
            <person name="Strader C."/>
            <person name="Tesfaye S."/>
            <person name="Thomson T."/>
            <person name="Thoulutsang Y."/>
            <person name="Thoulutsang D."/>
            <person name="Topham K."/>
            <person name="Topping I."/>
            <person name="Tsamla T."/>
            <person name="Vassiliev H."/>
            <person name="Vo A."/>
            <person name="Wangchuk T."/>
            <person name="Wangdi T."/>
            <person name="Weiand M."/>
            <person name="Wilkinson J."/>
            <person name="Wilson A."/>
            <person name="Yadav S."/>
            <person name="Young G."/>
            <person name="Yu Q."/>
            <person name="Zembek L."/>
            <person name="Zhong D."/>
            <person name="Zimmer A."/>
            <person name="Zwirko Z."/>
            <person name="Jaffe D.B."/>
            <person name="Alvarez P."/>
            <person name="Brockman W."/>
            <person name="Butler J."/>
            <person name="Chin C."/>
            <person name="Gnerre S."/>
            <person name="Grabherr M."/>
            <person name="Kleber M."/>
            <person name="Mauceli E."/>
            <person name="MacCallum I."/>
        </authorList>
    </citation>
    <scope>NUCLEOTIDE SEQUENCE [LARGE SCALE GENOMIC DNA]</scope>
    <source>
        <strain evidence="12">Tucson 14030-0811.24</strain>
    </source>
</reference>
<feature type="transmembrane region" description="Helical" evidence="10">
    <location>
        <begin position="225"/>
        <end position="246"/>
    </location>
</feature>
<keyword evidence="5 10" id="KW-0276">Fatty acid metabolism</keyword>
<dbReference type="EMBL" id="CH964272">
    <property type="protein sequence ID" value="EDW85174.2"/>
    <property type="molecule type" value="Genomic_DNA"/>
</dbReference>
<keyword evidence="7 10" id="KW-0443">Lipid metabolism</keyword>
<evidence type="ECO:0000256" key="3">
    <source>
        <dbReference type="ARBA" id="ARBA00022679"/>
    </source>
</evidence>
<dbReference type="Pfam" id="PF01151">
    <property type="entry name" value="ELO"/>
    <property type="match status" value="1"/>
</dbReference>
<dbReference type="GO" id="GO:0034626">
    <property type="term" value="P:fatty acid elongation, polyunsaturated fatty acid"/>
    <property type="evidence" value="ECO:0007669"/>
    <property type="project" value="TreeGrafter"/>
</dbReference>
<dbReference type="EC" id="2.3.1.199" evidence="10"/>
<evidence type="ECO:0000256" key="1">
    <source>
        <dbReference type="ARBA" id="ARBA00004141"/>
    </source>
</evidence>
<feature type="transmembrane region" description="Helical" evidence="10">
    <location>
        <begin position="191"/>
        <end position="213"/>
    </location>
</feature>
<feature type="transmembrane region" description="Helical" evidence="10">
    <location>
        <begin position="20"/>
        <end position="36"/>
    </location>
</feature>
<proteinExistence type="inferred from homology"/>
<keyword evidence="8 10" id="KW-0472">Membrane</keyword>
<dbReference type="AlphaFoldDB" id="B4NKK2"/>
<dbReference type="GO" id="GO:0034625">
    <property type="term" value="P:fatty acid elongation, monounsaturated fatty acid"/>
    <property type="evidence" value="ECO:0007669"/>
    <property type="project" value="TreeGrafter"/>
</dbReference>
<dbReference type="eggNOG" id="KOG3071">
    <property type="taxonomic scope" value="Eukaryota"/>
</dbReference>
<evidence type="ECO:0000256" key="10">
    <source>
        <dbReference type="RuleBase" id="RU361115"/>
    </source>
</evidence>
<keyword evidence="12" id="KW-1185">Reference proteome</keyword>
<feature type="transmembrane region" description="Helical" evidence="10">
    <location>
        <begin position="136"/>
        <end position="153"/>
    </location>
</feature>
<comment type="subcellular location">
    <subcellularLocation>
        <location evidence="1">Membrane</location>
        <topology evidence="1">Multi-pass membrane protein</topology>
    </subcellularLocation>
</comment>
<dbReference type="GO" id="GO:0042761">
    <property type="term" value="P:very long-chain fatty acid biosynthetic process"/>
    <property type="evidence" value="ECO:0007669"/>
    <property type="project" value="TreeGrafter"/>
</dbReference>
<sequence>MFEVFDKPYADPVHLPLARDLQPVLLIVFGYLLFVLKLGRQWMAHRQPFQLRGILKIYNVMQILYNGSLLICGLHLIFVESPYNLSCTTVLPLDHRLKLMERTLSYLYYINKLIDLLDTLFFVLRKKDKQITFLHVFHHVFMAVTTFLLIRFYGHGGQVFVTCMLNILIHVVMYSYYYISSQSEHAQQSIWWKKYLTLMQLVQFSIMFSYNLFLYVQPNCESSDGVSITVCSASLFMFIMFSKFYINTYIRNNATP</sequence>
<protein>
    <recommendedName>
        <fullName evidence="10">Elongation of very long chain fatty acids protein</fullName>
        <ecNumber evidence="10">2.3.1.199</ecNumber>
    </recommendedName>
    <alternativeName>
        <fullName evidence="10">Very-long-chain 3-oxoacyl-CoA synthase</fullName>
    </alternativeName>
</protein>
<evidence type="ECO:0000256" key="2">
    <source>
        <dbReference type="ARBA" id="ARBA00022516"/>
    </source>
</evidence>
<evidence type="ECO:0000313" key="12">
    <source>
        <dbReference type="Proteomes" id="UP000007798"/>
    </source>
</evidence>
<keyword evidence="9 10" id="KW-0275">Fatty acid biosynthesis</keyword>
<dbReference type="Proteomes" id="UP000007798">
    <property type="component" value="Unassembled WGS sequence"/>
</dbReference>
<keyword evidence="4 10" id="KW-0812">Transmembrane</keyword>
<feature type="transmembrane region" description="Helical" evidence="10">
    <location>
        <begin position="57"/>
        <end position="78"/>
    </location>
</feature>
<dbReference type="InParanoid" id="B4NKK2"/>
<keyword evidence="6 10" id="KW-1133">Transmembrane helix</keyword>
<keyword evidence="3 10" id="KW-0808">Transferase</keyword>
<evidence type="ECO:0000256" key="7">
    <source>
        <dbReference type="ARBA" id="ARBA00023098"/>
    </source>
</evidence>
<dbReference type="HOGENOM" id="CLU_1273446_0_0_1"/>
<name>B4NKK2_DROWI</name>
<feature type="transmembrane region" description="Helical" evidence="10">
    <location>
        <begin position="159"/>
        <end position="179"/>
    </location>
</feature>
<gene>
    <name evidence="11" type="primary">Dwil\GK14510</name>
    <name evidence="11" type="ORF">Dwil_GK14510</name>
</gene>
<dbReference type="InterPro" id="IPR030457">
    <property type="entry name" value="ELO_CS"/>
</dbReference>
<dbReference type="GO" id="GO:0005789">
    <property type="term" value="C:endoplasmic reticulum membrane"/>
    <property type="evidence" value="ECO:0007669"/>
    <property type="project" value="TreeGrafter"/>
</dbReference>
<dbReference type="PANTHER" id="PTHR11157:SF116">
    <property type="entry name" value="ELONGATION OF VERY LONG CHAIN FATTY ACIDS PROTEIN-RELATED"/>
    <property type="match status" value="1"/>
</dbReference>
<dbReference type="STRING" id="7260.B4NKK2"/>
<dbReference type="GO" id="GO:0009922">
    <property type="term" value="F:fatty acid elongase activity"/>
    <property type="evidence" value="ECO:0007669"/>
    <property type="project" value="UniProtKB-EC"/>
</dbReference>
<dbReference type="InterPro" id="IPR002076">
    <property type="entry name" value="ELO_fam"/>
</dbReference>
<dbReference type="FunCoup" id="B4NKK2">
    <property type="interactions" value="17"/>
</dbReference>
<dbReference type="PROSITE" id="PS01188">
    <property type="entry name" value="ELO"/>
    <property type="match status" value="1"/>
</dbReference>
<dbReference type="GO" id="GO:0030148">
    <property type="term" value="P:sphingolipid biosynthetic process"/>
    <property type="evidence" value="ECO:0007669"/>
    <property type="project" value="TreeGrafter"/>
</dbReference>
<evidence type="ECO:0000256" key="6">
    <source>
        <dbReference type="ARBA" id="ARBA00022989"/>
    </source>
</evidence>
<accession>B4NKK2</accession>
<dbReference type="PANTHER" id="PTHR11157">
    <property type="entry name" value="FATTY ACID ACYL TRANSFERASE-RELATED"/>
    <property type="match status" value="1"/>
</dbReference>
<evidence type="ECO:0000313" key="11">
    <source>
        <dbReference type="EMBL" id="EDW85174.2"/>
    </source>
</evidence>
<evidence type="ECO:0000256" key="5">
    <source>
        <dbReference type="ARBA" id="ARBA00022832"/>
    </source>
</evidence>
<dbReference type="OrthoDB" id="434092at2759"/>
<dbReference type="GO" id="GO:0019367">
    <property type="term" value="P:fatty acid elongation, saturated fatty acid"/>
    <property type="evidence" value="ECO:0007669"/>
    <property type="project" value="TreeGrafter"/>
</dbReference>
<evidence type="ECO:0000256" key="9">
    <source>
        <dbReference type="ARBA" id="ARBA00023160"/>
    </source>
</evidence>
<evidence type="ECO:0000256" key="4">
    <source>
        <dbReference type="ARBA" id="ARBA00022692"/>
    </source>
</evidence>
<organism evidence="11 12">
    <name type="scientific">Drosophila willistoni</name>
    <name type="common">Fruit fly</name>
    <dbReference type="NCBI Taxonomy" id="7260"/>
    <lineage>
        <taxon>Eukaryota</taxon>
        <taxon>Metazoa</taxon>
        <taxon>Ecdysozoa</taxon>
        <taxon>Arthropoda</taxon>
        <taxon>Hexapoda</taxon>
        <taxon>Insecta</taxon>
        <taxon>Pterygota</taxon>
        <taxon>Neoptera</taxon>
        <taxon>Endopterygota</taxon>
        <taxon>Diptera</taxon>
        <taxon>Brachycera</taxon>
        <taxon>Muscomorpha</taxon>
        <taxon>Ephydroidea</taxon>
        <taxon>Drosophilidae</taxon>
        <taxon>Drosophila</taxon>
        <taxon>Sophophora</taxon>
    </lineage>
</organism>
<comment type="similarity">
    <text evidence="10">Belongs to the ELO family.</text>
</comment>
<comment type="catalytic activity">
    <reaction evidence="10">
        <text>a very-long-chain acyl-CoA + malonyl-CoA + H(+) = a very-long-chain 3-oxoacyl-CoA + CO2 + CoA</text>
        <dbReference type="Rhea" id="RHEA:32727"/>
        <dbReference type="ChEBI" id="CHEBI:15378"/>
        <dbReference type="ChEBI" id="CHEBI:16526"/>
        <dbReference type="ChEBI" id="CHEBI:57287"/>
        <dbReference type="ChEBI" id="CHEBI:57384"/>
        <dbReference type="ChEBI" id="CHEBI:90725"/>
        <dbReference type="ChEBI" id="CHEBI:90736"/>
        <dbReference type="EC" id="2.3.1.199"/>
    </reaction>
</comment>
<keyword evidence="2 10" id="KW-0444">Lipid biosynthesis</keyword>